<evidence type="ECO:0000256" key="4">
    <source>
        <dbReference type="ARBA" id="ARBA00022490"/>
    </source>
</evidence>
<keyword evidence="4 9" id="KW-0963">Cytoplasm</keyword>
<protein>
    <recommendedName>
        <fullName evidence="3 9">DNA replication and repair protein RecF</fullName>
    </recommendedName>
</protein>
<dbReference type="GO" id="GO:0003697">
    <property type="term" value="F:single-stranded DNA binding"/>
    <property type="evidence" value="ECO:0007669"/>
    <property type="project" value="UniProtKB-UniRule"/>
</dbReference>
<proteinExistence type="inferred from homology"/>
<keyword evidence="9 10" id="KW-0742">SOS response</keyword>
<feature type="domain" description="RecF/RecN/SMC N-terminal" evidence="11">
    <location>
        <begin position="3"/>
        <end position="348"/>
    </location>
</feature>
<dbReference type="InterPro" id="IPR042174">
    <property type="entry name" value="RecF_2"/>
</dbReference>
<comment type="function">
    <text evidence="9 10">The RecF protein is involved in DNA metabolism; it is required for DNA replication and normal SOS inducibility. RecF binds preferentially to single-stranded, linear DNA. It also seems to bind ATP.</text>
</comment>
<keyword evidence="5 9" id="KW-0235">DNA replication</keyword>
<dbReference type="PROSITE" id="PS00618">
    <property type="entry name" value="RECF_2"/>
    <property type="match status" value="1"/>
</dbReference>
<dbReference type="PANTHER" id="PTHR32182">
    <property type="entry name" value="DNA REPLICATION AND REPAIR PROTEIN RECF"/>
    <property type="match status" value="1"/>
</dbReference>
<dbReference type="InterPro" id="IPR001238">
    <property type="entry name" value="DNA-binding_RecF"/>
</dbReference>
<dbReference type="Proteomes" id="UP000177092">
    <property type="component" value="Unassembled WGS sequence"/>
</dbReference>
<keyword evidence="9 10" id="KW-0227">DNA damage</keyword>
<dbReference type="AlphaFoldDB" id="A0A1F6A583"/>
<evidence type="ECO:0000256" key="2">
    <source>
        <dbReference type="ARBA" id="ARBA00008016"/>
    </source>
</evidence>
<dbReference type="STRING" id="1798384.A3D03_03850"/>
<dbReference type="GO" id="GO:0006302">
    <property type="term" value="P:double-strand break repair"/>
    <property type="evidence" value="ECO:0007669"/>
    <property type="project" value="TreeGrafter"/>
</dbReference>
<evidence type="ECO:0000313" key="13">
    <source>
        <dbReference type="Proteomes" id="UP000177092"/>
    </source>
</evidence>
<dbReference type="Gene3D" id="3.40.50.300">
    <property type="entry name" value="P-loop containing nucleotide triphosphate hydrolases"/>
    <property type="match status" value="1"/>
</dbReference>
<dbReference type="GO" id="GO:0005524">
    <property type="term" value="F:ATP binding"/>
    <property type="evidence" value="ECO:0007669"/>
    <property type="project" value="UniProtKB-UniRule"/>
</dbReference>
<evidence type="ECO:0000259" key="11">
    <source>
        <dbReference type="Pfam" id="PF02463"/>
    </source>
</evidence>
<evidence type="ECO:0000313" key="12">
    <source>
        <dbReference type="EMBL" id="OGG19889.1"/>
    </source>
</evidence>
<organism evidence="12 13">
    <name type="scientific">Candidatus Gottesmanbacteria bacterium RIFCSPHIGHO2_02_FULL_40_13</name>
    <dbReference type="NCBI Taxonomy" id="1798384"/>
    <lineage>
        <taxon>Bacteria</taxon>
        <taxon>Candidatus Gottesmaniibacteriota</taxon>
    </lineage>
</organism>
<evidence type="ECO:0000256" key="1">
    <source>
        <dbReference type="ARBA" id="ARBA00004496"/>
    </source>
</evidence>
<reference evidence="12 13" key="1">
    <citation type="journal article" date="2016" name="Nat. Commun.">
        <title>Thousands of microbial genomes shed light on interconnected biogeochemical processes in an aquifer system.</title>
        <authorList>
            <person name="Anantharaman K."/>
            <person name="Brown C.T."/>
            <person name="Hug L.A."/>
            <person name="Sharon I."/>
            <person name="Castelle C.J."/>
            <person name="Probst A.J."/>
            <person name="Thomas B.C."/>
            <person name="Singh A."/>
            <person name="Wilkins M.J."/>
            <person name="Karaoz U."/>
            <person name="Brodie E.L."/>
            <person name="Williams K.H."/>
            <person name="Hubbard S.S."/>
            <person name="Banfield J.F."/>
        </authorList>
    </citation>
    <scope>NUCLEOTIDE SEQUENCE [LARGE SCALE GENOMIC DNA]</scope>
</reference>
<dbReference type="InterPro" id="IPR018078">
    <property type="entry name" value="DNA-binding_RecF_CS"/>
</dbReference>
<dbReference type="HAMAP" id="MF_00365">
    <property type="entry name" value="RecF"/>
    <property type="match status" value="1"/>
</dbReference>
<dbReference type="Gene3D" id="1.20.1050.90">
    <property type="entry name" value="RecF/RecN/SMC, N-terminal domain"/>
    <property type="match status" value="1"/>
</dbReference>
<dbReference type="GO" id="GO:0005737">
    <property type="term" value="C:cytoplasm"/>
    <property type="evidence" value="ECO:0007669"/>
    <property type="project" value="UniProtKB-SubCell"/>
</dbReference>
<accession>A0A1F6A583</accession>
<gene>
    <name evidence="9" type="primary">recF</name>
    <name evidence="12" type="ORF">A3D03_03850</name>
</gene>
<evidence type="ECO:0000256" key="6">
    <source>
        <dbReference type="ARBA" id="ARBA00022741"/>
    </source>
</evidence>
<dbReference type="PANTHER" id="PTHR32182:SF0">
    <property type="entry name" value="DNA REPLICATION AND REPAIR PROTEIN RECF"/>
    <property type="match status" value="1"/>
</dbReference>
<evidence type="ECO:0000256" key="3">
    <source>
        <dbReference type="ARBA" id="ARBA00020170"/>
    </source>
</evidence>
<comment type="similarity">
    <text evidence="2 9 10">Belongs to the RecF family.</text>
</comment>
<evidence type="ECO:0000256" key="9">
    <source>
        <dbReference type="HAMAP-Rule" id="MF_00365"/>
    </source>
</evidence>
<dbReference type="NCBIfam" id="TIGR00611">
    <property type="entry name" value="recf"/>
    <property type="match status" value="1"/>
</dbReference>
<dbReference type="GO" id="GO:0006260">
    <property type="term" value="P:DNA replication"/>
    <property type="evidence" value="ECO:0007669"/>
    <property type="project" value="UniProtKB-UniRule"/>
</dbReference>
<keyword evidence="8 9" id="KW-0238">DNA-binding</keyword>
<evidence type="ECO:0000256" key="7">
    <source>
        <dbReference type="ARBA" id="ARBA00022840"/>
    </source>
</evidence>
<keyword evidence="6 9" id="KW-0547">Nucleotide-binding</keyword>
<feature type="binding site" evidence="9">
    <location>
        <begin position="30"/>
        <end position="37"/>
    </location>
    <ligand>
        <name>ATP</name>
        <dbReference type="ChEBI" id="CHEBI:30616"/>
    </ligand>
</feature>
<evidence type="ECO:0000256" key="8">
    <source>
        <dbReference type="ARBA" id="ARBA00023125"/>
    </source>
</evidence>
<dbReference type="InterPro" id="IPR003395">
    <property type="entry name" value="RecF/RecN/SMC_N"/>
</dbReference>
<dbReference type="Pfam" id="PF02463">
    <property type="entry name" value="SMC_N"/>
    <property type="match status" value="1"/>
</dbReference>
<evidence type="ECO:0000256" key="5">
    <source>
        <dbReference type="ARBA" id="ARBA00022705"/>
    </source>
</evidence>
<dbReference type="GO" id="GO:0000731">
    <property type="term" value="P:DNA synthesis involved in DNA repair"/>
    <property type="evidence" value="ECO:0007669"/>
    <property type="project" value="TreeGrafter"/>
</dbReference>
<dbReference type="EMBL" id="MFJN01000067">
    <property type="protein sequence ID" value="OGG19889.1"/>
    <property type="molecule type" value="Genomic_DNA"/>
</dbReference>
<dbReference type="SUPFAM" id="SSF52540">
    <property type="entry name" value="P-loop containing nucleoside triphosphate hydrolases"/>
    <property type="match status" value="1"/>
</dbReference>
<keyword evidence="7 9" id="KW-0067">ATP-binding</keyword>
<name>A0A1F6A583_9BACT</name>
<dbReference type="InterPro" id="IPR027417">
    <property type="entry name" value="P-loop_NTPase"/>
</dbReference>
<sequence>MPITKLNLQNIRCFSKKQIDFQNSLNIIIGPNAIGKTIILEAIFMLSLGKSFRAEQDREIISFDEDLGRIGGTISYPNEATKLELVLTNGVVMGEKTPYKKFFVNGVAKSMSDFTGRLKVVLFWPQDMELVTNSPSLRRRYLDFVLMQTDPEYRRTIVSYEKGIRQRNKILEAIREGNARRHQLMFWDQLLIKAGEYISRKREEYIDFVNKLQISSANRQSELKMPNYQLDYDKSIISADRLMQYKEEEVAAGVTLVGPHRDDIKFRIKNLELRIKNEEYRDLSHYGSRGEQRLAILWLKLGELAFFEDQCQDKPILLLDDIFSELDRDHRQIIFNMIGDKQTIITTSDLQLIDAKIIKNVEPIELRM</sequence>
<dbReference type="GO" id="GO:0009432">
    <property type="term" value="P:SOS response"/>
    <property type="evidence" value="ECO:0007669"/>
    <property type="project" value="UniProtKB-UniRule"/>
</dbReference>
<evidence type="ECO:0000256" key="10">
    <source>
        <dbReference type="RuleBase" id="RU000578"/>
    </source>
</evidence>
<keyword evidence="9 10" id="KW-0234">DNA repair</keyword>
<comment type="subcellular location">
    <subcellularLocation>
        <location evidence="1 9 10">Cytoplasm</location>
    </subcellularLocation>
</comment>
<comment type="caution">
    <text evidence="12">The sequence shown here is derived from an EMBL/GenBank/DDBJ whole genome shotgun (WGS) entry which is preliminary data.</text>
</comment>